<gene>
    <name evidence="2" type="ORF">CAI16_04440</name>
</gene>
<dbReference type="RefSeq" id="WP_116277453.1">
    <property type="nucleotide sequence ID" value="NZ_NFZX01000005.1"/>
</dbReference>
<evidence type="ECO:0000256" key="1">
    <source>
        <dbReference type="SAM" id="Phobius"/>
    </source>
</evidence>
<dbReference type="Proteomes" id="UP000256488">
    <property type="component" value="Unassembled WGS sequence"/>
</dbReference>
<dbReference type="AlphaFoldDB" id="A0A3E0WW73"/>
<dbReference type="EMBL" id="NFZX01000005">
    <property type="protein sequence ID" value="RFA36639.1"/>
    <property type="molecule type" value="Genomic_DNA"/>
</dbReference>
<accession>A0A3E0WW73</accession>
<evidence type="ECO:0000313" key="2">
    <source>
        <dbReference type="EMBL" id="RFA36639.1"/>
    </source>
</evidence>
<comment type="caution">
    <text evidence="2">The sequence shown here is derived from an EMBL/GenBank/DDBJ whole genome shotgun (WGS) entry which is preliminary data.</text>
</comment>
<protein>
    <submittedName>
        <fullName evidence="2">Uncharacterized protein</fullName>
    </submittedName>
</protein>
<name>A0A3E0WW73_9BACI</name>
<keyword evidence="1" id="KW-0812">Transmembrane</keyword>
<reference evidence="2 3" key="1">
    <citation type="submission" date="2017-05" db="EMBL/GenBank/DDBJ databases">
        <title>Virgibacillus sp. AK90 isolated from a saltern of Kakinada, India.</title>
        <authorList>
            <person name="Gupta V."/>
            <person name="Sidhu C."/>
            <person name="Korpole S."/>
            <person name="Pinnaka A.K."/>
        </authorList>
    </citation>
    <scope>NUCLEOTIDE SEQUENCE [LARGE SCALE GENOMIC DNA]</scope>
    <source>
        <strain evidence="2 3">AK90</strain>
    </source>
</reference>
<sequence>MRLKWVFFINVLLLLLAAWGFIPIFSFAMHVANVIKGERTGEWINITPTIIFYSSVSGLAS</sequence>
<organism evidence="2 3">
    <name type="scientific">Virgibacillus dokdonensis</name>
    <dbReference type="NCBI Taxonomy" id="302167"/>
    <lineage>
        <taxon>Bacteria</taxon>
        <taxon>Bacillati</taxon>
        <taxon>Bacillota</taxon>
        <taxon>Bacilli</taxon>
        <taxon>Bacillales</taxon>
        <taxon>Bacillaceae</taxon>
        <taxon>Virgibacillus</taxon>
    </lineage>
</organism>
<keyword evidence="1" id="KW-1133">Transmembrane helix</keyword>
<feature type="transmembrane region" description="Helical" evidence="1">
    <location>
        <begin position="6"/>
        <end position="29"/>
    </location>
</feature>
<proteinExistence type="predicted"/>
<keyword evidence="1" id="KW-0472">Membrane</keyword>
<evidence type="ECO:0000313" key="3">
    <source>
        <dbReference type="Proteomes" id="UP000256488"/>
    </source>
</evidence>